<feature type="transmembrane region" description="Helical" evidence="9">
    <location>
        <begin position="347"/>
        <end position="366"/>
    </location>
</feature>
<dbReference type="EC" id="2.7.8.33" evidence="10"/>
<evidence type="ECO:0000256" key="4">
    <source>
        <dbReference type="ARBA" id="ARBA00022692"/>
    </source>
</evidence>
<keyword evidence="3 10" id="KW-0808">Transferase</keyword>
<dbReference type="PANTHER" id="PTHR22926:SF3">
    <property type="entry name" value="UNDECAPRENYL-PHOSPHATE ALPHA-N-ACETYLGLUCOSAMINYL 1-PHOSPHATE TRANSFERASE"/>
    <property type="match status" value="1"/>
</dbReference>
<feature type="transmembrane region" description="Helical" evidence="9">
    <location>
        <begin position="107"/>
        <end position="123"/>
    </location>
</feature>
<evidence type="ECO:0000313" key="10">
    <source>
        <dbReference type="EMBL" id="QEG23788.1"/>
    </source>
</evidence>
<dbReference type="STRING" id="980251.GCA_001642875_00294"/>
<comment type="subcellular location">
    <subcellularLocation>
        <location evidence="1">Cell membrane</location>
        <topology evidence="1">Multi-pass membrane protein</topology>
    </subcellularLocation>
</comment>
<evidence type="ECO:0000256" key="1">
    <source>
        <dbReference type="ARBA" id="ARBA00004651"/>
    </source>
</evidence>
<protein>
    <submittedName>
        <fullName evidence="10">Putative undecaprenyl-phosphate N-acetylglucosaminyl 1-phosphate transferase</fullName>
        <ecNumber evidence="10">2.7.8.33</ecNumber>
    </submittedName>
</protein>
<keyword evidence="2" id="KW-1003">Cell membrane</keyword>
<dbReference type="OrthoDB" id="9783652at2"/>
<dbReference type="GO" id="GO:0044038">
    <property type="term" value="P:cell wall macromolecule biosynthetic process"/>
    <property type="evidence" value="ECO:0007669"/>
    <property type="project" value="TreeGrafter"/>
</dbReference>
<name>A0A5B9PBU0_9BACT</name>
<gene>
    <name evidence="10" type="primary">tagO</name>
    <name evidence="10" type="ORF">MFFC18_36910</name>
</gene>
<evidence type="ECO:0000256" key="5">
    <source>
        <dbReference type="ARBA" id="ARBA00022989"/>
    </source>
</evidence>
<keyword evidence="7" id="KW-0460">Magnesium</keyword>
<proteinExistence type="predicted"/>
<feature type="transmembrane region" description="Helical" evidence="9">
    <location>
        <begin position="319"/>
        <end position="341"/>
    </location>
</feature>
<keyword evidence="4 9" id="KW-0812">Transmembrane</keyword>
<feature type="transmembrane region" description="Helical" evidence="9">
    <location>
        <begin position="6"/>
        <end position="23"/>
    </location>
</feature>
<dbReference type="InterPro" id="IPR000715">
    <property type="entry name" value="Glycosyl_transferase_4"/>
</dbReference>
<evidence type="ECO:0000256" key="3">
    <source>
        <dbReference type="ARBA" id="ARBA00022679"/>
    </source>
</evidence>
<dbReference type="CDD" id="cd06853">
    <property type="entry name" value="GT_WecA_like"/>
    <property type="match status" value="1"/>
</dbReference>
<dbReference type="GO" id="GO:0005886">
    <property type="term" value="C:plasma membrane"/>
    <property type="evidence" value="ECO:0007669"/>
    <property type="project" value="UniProtKB-SubCell"/>
</dbReference>
<evidence type="ECO:0000256" key="8">
    <source>
        <dbReference type="SAM" id="MobiDB-lite"/>
    </source>
</evidence>
<dbReference type="PANTHER" id="PTHR22926">
    <property type="entry name" value="PHOSPHO-N-ACETYLMURAMOYL-PENTAPEPTIDE-TRANSFERASE"/>
    <property type="match status" value="1"/>
</dbReference>
<evidence type="ECO:0000313" key="11">
    <source>
        <dbReference type="Proteomes" id="UP000322214"/>
    </source>
</evidence>
<keyword evidence="6 9" id="KW-0472">Membrane</keyword>
<feature type="transmembrane region" description="Helical" evidence="9">
    <location>
        <begin position="217"/>
        <end position="235"/>
    </location>
</feature>
<evidence type="ECO:0000256" key="7">
    <source>
        <dbReference type="PIRSR" id="PIRSR600715-1"/>
    </source>
</evidence>
<feature type="transmembrane region" description="Helical" evidence="9">
    <location>
        <begin position="192"/>
        <end position="211"/>
    </location>
</feature>
<feature type="compositionally biased region" description="Polar residues" evidence="8">
    <location>
        <begin position="515"/>
        <end position="530"/>
    </location>
</feature>
<feature type="region of interest" description="Disordered" evidence="8">
    <location>
        <begin position="505"/>
        <end position="530"/>
    </location>
</feature>
<keyword evidence="11" id="KW-1185">Reference proteome</keyword>
<reference evidence="10 11" key="1">
    <citation type="submission" date="2019-08" db="EMBL/GenBank/DDBJ databases">
        <title>Deep-cultivation of Planctomycetes and their phenomic and genomic characterization uncovers novel biology.</title>
        <authorList>
            <person name="Wiegand S."/>
            <person name="Jogler M."/>
            <person name="Boedeker C."/>
            <person name="Pinto D."/>
            <person name="Vollmers J."/>
            <person name="Rivas-Marin E."/>
            <person name="Kohn T."/>
            <person name="Peeters S.H."/>
            <person name="Heuer A."/>
            <person name="Rast P."/>
            <person name="Oberbeckmann S."/>
            <person name="Bunk B."/>
            <person name="Jeske O."/>
            <person name="Meyerdierks A."/>
            <person name="Storesund J.E."/>
            <person name="Kallscheuer N."/>
            <person name="Luecker S."/>
            <person name="Lage O.M."/>
            <person name="Pohl T."/>
            <person name="Merkel B.J."/>
            <person name="Hornburger P."/>
            <person name="Mueller R.-W."/>
            <person name="Bruemmer F."/>
            <person name="Labrenz M."/>
            <person name="Spormann A.M."/>
            <person name="Op den Camp H."/>
            <person name="Overmann J."/>
            <person name="Amann R."/>
            <person name="Jetten M.S.M."/>
            <person name="Mascher T."/>
            <person name="Medema M.H."/>
            <person name="Devos D.P."/>
            <person name="Kaster A.-K."/>
            <person name="Ovreas L."/>
            <person name="Rohde M."/>
            <person name="Galperin M.Y."/>
            <person name="Jogler C."/>
        </authorList>
    </citation>
    <scope>NUCLEOTIDE SEQUENCE [LARGE SCALE GENOMIC DNA]</scope>
    <source>
        <strain evidence="10 11">FC18</strain>
    </source>
</reference>
<feature type="transmembrane region" description="Helical" evidence="9">
    <location>
        <begin position="44"/>
        <end position="68"/>
    </location>
</feature>
<dbReference type="Proteomes" id="UP000322214">
    <property type="component" value="Chromosome"/>
</dbReference>
<dbReference type="GO" id="GO:0071555">
    <property type="term" value="P:cell wall organization"/>
    <property type="evidence" value="ECO:0007669"/>
    <property type="project" value="TreeGrafter"/>
</dbReference>
<dbReference type="Pfam" id="PF00953">
    <property type="entry name" value="Glycos_transf_4"/>
    <property type="match status" value="1"/>
</dbReference>
<keyword evidence="7" id="KW-0479">Metal-binding</keyword>
<dbReference type="RefSeq" id="WP_075083080.1">
    <property type="nucleotide sequence ID" value="NZ_CP042912.1"/>
</dbReference>
<keyword evidence="5 9" id="KW-1133">Transmembrane helix</keyword>
<evidence type="ECO:0000256" key="9">
    <source>
        <dbReference type="SAM" id="Phobius"/>
    </source>
</evidence>
<dbReference type="GO" id="GO:0036380">
    <property type="term" value="F:UDP-N-acetylglucosamine-undecaprenyl-phosphate N-acetylglucosaminephosphotransferase activity"/>
    <property type="evidence" value="ECO:0007669"/>
    <property type="project" value="UniProtKB-EC"/>
</dbReference>
<feature type="binding site" evidence="7">
    <location>
        <position position="184"/>
    </location>
    <ligand>
        <name>Mg(2+)</name>
        <dbReference type="ChEBI" id="CHEBI:18420"/>
    </ligand>
</feature>
<feature type="transmembrane region" description="Helical" evidence="9">
    <location>
        <begin position="242"/>
        <end position="263"/>
    </location>
</feature>
<feature type="binding site" evidence="7">
    <location>
        <position position="244"/>
    </location>
    <ligand>
        <name>Mg(2+)</name>
        <dbReference type="ChEBI" id="CHEBI:18420"/>
    </ligand>
</feature>
<evidence type="ECO:0000256" key="2">
    <source>
        <dbReference type="ARBA" id="ARBA00022475"/>
    </source>
</evidence>
<dbReference type="GO" id="GO:0046872">
    <property type="term" value="F:metal ion binding"/>
    <property type="evidence" value="ECO:0007669"/>
    <property type="project" value="UniProtKB-KW"/>
</dbReference>
<dbReference type="EMBL" id="CP042912">
    <property type="protein sequence ID" value="QEG23788.1"/>
    <property type="molecule type" value="Genomic_DNA"/>
</dbReference>
<organism evidence="10 11">
    <name type="scientific">Mariniblastus fucicola</name>
    <dbReference type="NCBI Taxonomy" id="980251"/>
    <lineage>
        <taxon>Bacteria</taxon>
        <taxon>Pseudomonadati</taxon>
        <taxon>Planctomycetota</taxon>
        <taxon>Planctomycetia</taxon>
        <taxon>Pirellulales</taxon>
        <taxon>Pirellulaceae</taxon>
        <taxon>Mariniblastus</taxon>
    </lineage>
</organism>
<sequence>MTLILASLIFSAALTWLMVRIYWPIAEKIGLVDNPDKTRKLHQTAIPLVGGISVCTAISIVIPIMLYVGHSASTFFTACDQAINGILPWELPTTSVGHIRRVDLKELVGLLIAGVFLLGVGVLDDWKGIRGRHKLIGQFIAATILMLFGYQFEGVQFAGFEIKFGVFAGILIYMWILAAINSVNLLDGADGIASTIGIIMSGSMGVMMLFQGKGIDSVVMFSITGALIAFLTFNFPPAKVYLGDAGSMLIGFLLAAMAIRSTFKQSSLFAFMAPVALLAIPFIDTGAAIIRRRLTGRSVFSVDRGHLHHALLEKGYSPVASLVWVALFCLITAVGGVMALLQRDSEIALASIGLVIIMMAGARLFGFAEIKLVSRKAYGLGRSMLRGGRNSAQPKQIKESTFHVQGDRDWTACWNALCDYAKQNNFIDMTMDLNAPWIHEAFHAKMQGTEKVRESNYVWSSSVPLVFRDRIFGKIDFSCSKDSRSHHEIIADILNITRAIEESLDEETPLDDAPESNNKLEAALSDSSET</sequence>
<feature type="transmembrane region" description="Helical" evidence="9">
    <location>
        <begin position="164"/>
        <end position="185"/>
    </location>
</feature>
<dbReference type="AlphaFoldDB" id="A0A5B9PBU0"/>
<feature type="transmembrane region" description="Helical" evidence="9">
    <location>
        <begin position="269"/>
        <end position="290"/>
    </location>
</feature>
<comment type="cofactor">
    <cofactor evidence="7">
        <name>Mg(2+)</name>
        <dbReference type="ChEBI" id="CHEBI:18420"/>
    </cofactor>
</comment>
<accession>A0A5B9PBU0</accession>
<dbReference type="GO" id="GO:0009103">
    <property type="term" value="P:lipopolysaccharide biosynthetic process"/>
    <property type="evidence" value="ECO:0007669"/>
    <property type="project" value="TreeGrafter"/>
</dbReference>
<evidence type="ECO:0000256" key="6">
    <source>
        <dbReference type="ARBA" id="ARBA00023136"/>
    </source>
</evidence>
<feature type="compositionally biased region" description="Acidic residues" evidence="8">
    <location>
        <begin position="505"/>
        <end position="514"/>
    </location>
</feature>
<dbReference type="KEGG" id="mff:MFFC18_36910"/>
<feature type="transmembrane region" description="Helical" evidence="9">
    <location>
        <begin position="135"/>
        <end position="152"/>
    </location>
</feature>